<dbReference type="Gene3D" id="3.40.50.150">
    <property type="entry name" value="Vaccinia Virus protein VP39"/>
    <property type="match status" value="1"/>
</dbReference>
<name>A0A562R607_9BRAD</name>
<evidence type="ECO:0000313" key="5">
    <source>
        <dbReference type="Proteomes" id="UP000316291"/>
    </source>
</evidence>
<comment type="caution">
    <text evidence="4">The sequence shown here is derived from an EMBL/GenBank/DDBJ whole genome shotgun (WGS) entry which is preliminary data.</text>
</comment>
<dbReference type="InterPro" id="IPR041698">
    <property type="entry name" value="Methyltransf_25"/>
</dbReference>
<dbReference type="Proteomes" id="UP000316291">
    <property type="component" value="Unassembled WGS sequence"/>
</dbReference>
<dbReference type="RefSeq" id="WP_018645988.1">
    <property type="nucleotide sequence ID" value="NZ_VLLA01000019.1"/>
</dbReference>
<dbReference type="AlphaFoldDB" id="A0A562R607"/>
<evidence type="ECO:0000256" key="1">
    <source>
        <dbReference type="ARBA" id="ARBA00022603"/>
    </source>
</evidence>
<proteinExistence type="predicted"/>
<dbReference type="CDD" id="cd02440">
    <property type="entry name" value="AdoMet_MTases"/>
    <property type="match status" value="1"/>
</dbReference>
<evidence type="ECO:0000256" key="2">
    <source>
        <dbReference type="ARBA" id="ARBA00022679"/>
    </source>
</evidence>
<keyword evidence="5" id="KW-1185">Reference proteome</keyword>
<keyword evidence="2 4" id="KW-0808">Transferase</keyword>
<evidence type="ECO:0000313" key="4">
    <source>
        <dbReference type="EMBL" id="TWI63806.1"/>
    </source>
</evidence>
<dbReference type="SUPFAM" id="SSF53335">
    <property type="entry name" value="S-adenosyl-L-methionine-dependent methyltransferases"/>
    <property type="match status" value="1"/>
</dbReference>
<feature type="domain" description="Methyltransferase" evidence="3">
    <location>
        <begin position="58"/>
        <end position="152"/>
    </location>
</feature>
<dbReference type="GO" id="GO:0032259">
    <property type="term" value="P:methylation"/>
    <property type="evidence" value="ECO:0007669"/>
    <property type="project" value="UniProtKB-KW"/>
</dbReference>
<accession>A0A562R607</accession>
<sequence length="236" mass="26631">MTSEPAVLTEMSSYNIPRDFWDSERFDSLRRQLIPSFDLLYATGADFVGAVCRQDARILDIGAGTGLFSGLIRARLPRAVFTLLDASPEMLSKAVHRMGDGAKCSYLHGDFSKSLPEGRYDVVVSALAIHHLTHADKRALFCKIFECLTPNGLFVNVEQLAGSSSAIEQFYDRQHERHVHDMETPPEEWARGRERMKLDIPADLLTQLDWLRSAGFSEVECLAKDCRFATYAAWKR</sequence>
<protein>
    <submittedName>
        <fullName evidence="4">tRNA (Cmo5U34)-methyltransferase</fullName>
    </submittedName>
</protein>
<dbReference type="PANTHER" id="PTHR43861:SF1">
    <property type="entry name" value="TRANS-ACONITATE 2-METHYLTRANSFERASE"/>
    <property type="match status" value="1"/>
</dbReference>
<dbReference type="OrthoDB" id="9800454at2"/>
<gene>
    <name evidence="4" type="ORF">IQ16_06115</name>
</gene>
<reference evidence="4 5" key="1">
    <citation type="journal article" date="2015" name="Stand. Genomic Sci.">
        <title>Genomic Encyclopedia of Bacterial and Archaeal Type Strains, Phase III: the genomes of soil and plant-associated and newly described type strains.</title>
        <authorList>
            <person name="Whitman W.B."/>
            <person name="Woyke T."/>
            <person name="Klenk H.P."/>
            <person name="Zhou Y."/>
            <person name="Lilburn T.G."/>
            <person name="Beck B.J."/>
            <person name="De Vos P."/>
            <person name="Vandamme P."/>
            <person name="Eisen J.A."/>
            <person name="Garrity G."/>
            <person name="Hugenholtz P."/>
            <person name="Kyrpides N.C."/>
        </authorList>
    </citation>
    <scope>NUCLEOTIDE SEQUENCE [LARGE SCALE GENOMIC DNA]</scope>
    <source>
        <strain evidence="4 5">CGMCC 1.10948</strain>
    </source>
</reference>
<dbReference type="InterPro" id="IPR029063">
    <property type="entry name" value="SAM-dependent_MTases_sf"/>
</dbReference>
<organism evidence="4 5">
    <name type="scientific">Bradyrhizobium huanghuaihaiense</name>
    <dbReference type="NCBI Taxonomy" id="990078"/>
    <lineage>
        <taxon>Bacteria</taxon>
        <taxon>Pseudomonadati</taxon>
        <taxon>Pseudomonadota</taxon>
        <taxon>Alphaproteobacteria</taxon>
        <taxon>Hyphomicrobiales</taxon>
        <taxon>Nitrobacteraceae</taxon>
        <taxon>Bradyrhizobium</taxon>
    </lineage>
</organism>
<dbReference type="Pfam" id="PF13649">
    <property type="entry name" value="Methyltransf_25"/>
    <property type="match status" value="1"/>
</dbReference>
<dbReference type="GO" id="GO:0008168">
    <property type="term" value="F:methyltransferase activity"/>
    <property type="evidence" value="ECO:0007669"/>
    <property type="project" value="UniProtKB-KW"/>
</dbReference>
<dbReference type="EMBL" id="VLLA01000019">
    <property type="protein sequence ID" value="TWI63806.1"/>
    <property type="molecule type" value="Genomic_DNA"/>
</dbReference>
<keyword evidence="1 4" id="KW-0489">Methyltransferase</keyword>
<evidence type="ECO:0000259" key="3">
    <source>
        <dbReference type="Pfam" id="PF13649"/>
    </source>
</evidence>
<dbReference type="PANTHER" id="PTHR43861">
    <property type="entry name" value="TRANS-ACONITATE 2-METHYLTRANSFERASE-RELATED"/>
    <property type="match status" value="1"/>
</dbReference>